<dbReference type="Proteomes" id="UP000789366">
    <property type="component" value="Unassembled WGS sequence"/>
</dbReference>
<comment type="caution">
    <text evidence="1">The sequence shown here is derived from an EMBL/GenBank/DDBJ whole genome shotgun (WGS) entry which is preliminary data.</text>
</comment>
<proteinExistence type="predicted"/>
<keyword evidence="2" id="KW-1185">Reference proteome</keyword>
<evidence type="ECO:0000313" key="2">
    <source>
        <dbReference type="Proteomes" id="UP000789366"/>
    </source>
</evidence>
<organism evidence="1 2">
    <name type="scientific">Cetraspora pellucida</name>
    <dbReference type="NCBI Taxonomy" id="1433469"/>
    <lineage>
        <taxon>Eukaryota</taxon>
        <taxon>Fungi</taxon>
        <taxon>Fungi incertae sedis</taxon>
        <taxon>Mucoromycota</taxon>
        <taxon>Glomeromycotina</taxon>
        <taxon>Glomeromycetes</taxon>
        <taxon>Diversisporales</taxon>
        <taxon>Gigasporaceae</taxon>
        <taxon>Cetraspora</taxon>
    </lineage>
</organism>
<name>A0ACA9LHI6_9GLOM</name>
<evidence type="ECO:0000313" key="1">
    <source>
        <dbReference type="EMBL" id="CAG8531165.1"/>
    </source>
</evidence>
<sequence>MNIKETCLQKQETEENISDYDINEKVNTLSTEISIENSLNTVQEL</sequence>
<protein>
    <submittedName>
        <fullName evidence="1">8817_t:CDS:1</fullName>
    </submittedName>
</protein>
<reference evidence="1" key="1">
    <citation type="submission" date="2021-06" db="EMBL/GenBank/DDBJ databases">
        <authorList>
            <person name="Kallberg Y."/>
            <person name="Tangrot J."/>
            <person name="Rosling A."/>
        </authorList>
    </citation>
    <scope>NUCLEOTIDE SEQUENCE</scope>
    <source>
        <strain evidence="1">28 12/20/2015</strain>
    </source>
</reference>
<accession>A0ACA9LHI6</accession>
<dbReference type="EMBL" id="CAJVPW010003880">
    <property type="protein sequence ID" value="CAG8531165.1"/>
    <property type="molecule type" value="Genomic_DNA"/>
</dbReference>
<feature type="non-terminal residue" evidence="1">
    <location>
        <position position="45"/>
    </location>
</feature>
<gene>
    <name evidence="1" type="ORF">SPELUC_LOCUS4372</name>
</gene>